<keyword evidence="1" id="KW-0472">Membrane</keyword>
<evidence type="ECO:0000313" key="3">
    <source>
        <dbReference type="Proteomes" id="UP000834106"/>
    </source>
</evidence>
<organism evidence="2 3">
    <name type="scientific">Fraxinus pennsylvanica</name>
    <dbReference type="NCBI Taxonomy" id="56036"/>
    <lineage>
        <taxon>Eukaryota</taxon>
        <taxon>Viridiplantae</taxon>
        <taxon>Streptophyta</taxon>
        <taxon>Embryophyta</taxon>
        <taxon>Tracheophyta</taxon>
        <taxon>Spermatophyta</taxon>
        <taxon>Magnoliopsida</taxon>
        <taxon>eudicotyledons</taxon>
        <taxon>Gunneridae</taxon>
        <taxon>Pentapetalae</taxon>
        <taxon>asterids</taxon>
        <taxon>lamiids</taxon>
        <taxon>Lamiales</taxon>
        <taxon>Oleaceae</taxon>
        <taxon>Oleeae</taxon>
        <taxon>Fraxinus</taxon>
    </lineage>
</organism>
<reference evidence="2" key="1">
    <citation type="submission" date="2023-05" db="EMBL/GenBank/DDBJ databases">
        <authorList>
            <person name="Huff M."/>
        </authorList>
    </citation>
    <scope>NUCLEOTIDE SEQUENCE</scope>
</reference>
<sequence length="135" mass="14595">MTWTEAWRIASIQVDGGIMLTPMAFSSEFPSKNATLLLKFASNSAHITTGIIQIRNLTVNGNGTDQSFSKSQNFNIVLSFGLSQGANGSANLESQVSLLPGKAVSATSRGWFDFIFFWVLILSMSFKIGTYICAG</sequence>
<keyword evidence="1" id="KW-1133">Transmembrane helix</keyword>
<proteinExistence type="predicted"/>
<gene>
    <name evidence="2" type="ORF">FPE_LOCUS4738</name>
</gene>
<name>A0AAD1YVH5_9LAMI</name>
<keyword evidence="3" id="KW-1185">Reference proteome</keyword>
<feature type="transmembrane region" description="Helical" evidence="1">
    <location>
        <begin position="115"/>
        <end position="134"/>
    </location>
</feature>
<accession>A0AAD1YVH5</accession>
<evidence type="ECO:0000313" key="2">
    <source>
        <dbReference type="EMBL" id="CAI9757308.1"/>
    </source>
</evidence>
<evidence type="ECO:0000256" key="1">
    <source>
        <dbReference type="SAM" id="Phobius"/>
    </source>
</evidence>
<dbReference type="EMBL" id="OU503038">
    <property type="protein sequence ID" value="CAI9757308.1"/>
    <property type="molecule type" value="Genomic_DNA"/>
</dbReference>
<keyword evidence="1" id="KW-0812">Transmembrane</keyword>
<dbReference type="AlphaFoldDB" id="A0AAD1YVH5"/>
<dbReference type="Proteomes" id="UP000834106">
    <property type="component" value="Chromosome 3"/>
</dbReference>
<protein>
    <submittedName>
        <fullName evidence="2">Uncharacterized protein</fullName>
    </submittedName>
</protein>